<feature type="active site" description="Proton donor" evidence="4">
    <location>
        <position position="139"/>
    </location>
</feature>
<dbReference type="PANTHER" id="PTHR48073:SF2">
    <property type="entry name" value="O-SUCCINYLBENZOATE SYNTHASE"/>
    <property type="match status" value="1"/>
</dbReference>
<dbReference type="UniPathway" id="UPA01057">
    <property type="reaction ID" value="UER00165"/>
</dbReference>
<dbReference type="InterPro" id="IPR036849">
    <property type="entry name" value="Enolase-like_C_sf"/>
</dbReference>
<feature type="domain" description="Mandelate racemase/muconate lactonizing enzyme C-terminal" evidence="6">
    <location>
        <begin position="116"/>
        <end position="215"/>
    </location>
</feature>
<comment type="pathway">
    <text evidence="4">Quinol/quinone metabolism; 1,4-dihydroxy-2-naphthoate biosynthesis; 1,4-dihydroxy-2-naphthoate from chorismate: step 4/7.</text>
</comment>
<dbReference type="Gene3D" id="3.20.20.120">
    <property type="entry name" value="Enolase-like C-terminal domain"/>
    <property type="match status" value="1"/>
</dbReference>
<comment type="catalytic activity">
    <reaction evidence="4">
        <text>(1R,6R)-6-hydroxy-2-succinyl-cyclohexa-2,4-diene-1-carboxylate = 2-succinylbenzoate + H2O</text>
        <dbReference type="Rhea" id="RHEA:10196"/>
        <dbReference type="ChEBI" id="CHEBI:15377"/>
        <dbReference type="ChEBI" id="CHEBI:18325"/>
        <dbReference type="ChEBI" id="CHEBI:58689"/>
        <dbReference type="EC" id="4.2.1.113"/>
    </reaction>
</comment>
<dbReference type="SMART" id="SM00922">
    <property type="entry name" value="MR_MLE"/>
    <property type="match status" value="1"/>
</dbReference>
<comment type="pathway">
    <text evidence="4">Cofactor biosynthesis; phylloquinone biosynthesis.</text>
</comment>
<dbReference type="SFLD" id="SFLDG00180">
    <property type="entry name" value="muconate_cycloisomerase"/>
    <property type="match status" value="1"/>
</dbReference>
<dbReference type="AlphaFoldDB" id="A0A2T1C7D2"/>
<reference evidence="7 8" key="2">
    <citation type="submission" date="2018-03" db="EMBL/GenBank/DDBJ databases">
        <title>The ancient ancestry and fast evolution of plastids.</title>
        <authorList>
            <person name="Moore K.R."/>
            <person name="Magnabosco C."/>
            <person name="Momper L."/>
            <person name="Gold D.A."/>
            <person name="Bosak T."/>
            <person name="Fournier G.P."/>
        </authorList>
    </citation>
    <scope>NUCLEOTIDE SEQUENCE [LARGE SCALE GENOMIC DNA]</scope>
    <source>
        <strain evidence="7 8">CCAP 1448/3</strain>
    </source>
</reference>
<organism evidence="7 8">
    <name type="scientific">Merismopedia glauca CCAP 1448/3</name>
    <dbReference type="NCBI Taxonomy" id="1296344"/>
    <lineage>
        <taxon>Bacteria</taxon>
        <taxon>Bacillati</taxon>
        <taxon>Cyanobacteriota</taxon>
        <taxon>Cyanophyceae</taxon>
        <taxon>Synechococcales</taxon>
        <taxon>Merismopediaceae</taxon>
        <taxon>Merismopedia</taxon>
    </lineage>
</organism>
<evidence type="ECO:0000256" key="5">
    <source>
        <dbReference type="NCBIfam" id="TIGR01927"/>
    </source>
</evidence>
<evidence type="ECO:0000313" key="7">
    <source>
        <dbReference type="EMBL" id="PSB04146.1"/>
    </source>
</evidence>
<dbReference type="EMBL" id="PVWJ01000017">
    <property type="protein sequence ID" value="PSB04146.1"/>
    <property type="molecule type" value="Genomic_DNA"/>
</dbReference>
<keyword evidence="1 4" id="KW-0479">Metal-binding</keyword>
<evidence type="ECO:0000259" key="6">
    <source>
        <dbReference type="SMART" id="SM00922"/>
    </source>
</evidence>
<dbReference type="Pfam" id="PF13378">
    <property type="entry name" value="MR_MLE_C"/>
    <property type="match status" value="1"/>
</dbReference>
<dbReference type="PANTHER" id="PTHR48073">
    <property type="entry name" value="O-SUCCINYLBENZOATE SYNTHASE-RELATED"/>
    <property type="match status" value="1"/>
</dbReference>
<comment type="function">
    <text evidence="4">Converts 2-succinyl-6-hydroxy-2,4-cyclohexadiene-1-carboxylate (SHCHC) to 2-succinylbenzoate (OSB).</text>
</comment>
<dbReference type="GO" id="GO:0009063">
    <property type="term" value="P:amino acid catabolic process"/>
    <property type="evidence" value="ECO:0007669"/>
    <property type="project" value="InterPro"/>
</dbReference>
<protein>
    <recommendedName>
        <fullName evidence="4 5">o-succinylbenzoate synthase</fullName>
        <shortName evidence="4">OSB synthase</shortName>
        <shortName evidence="4">OSBS</shortName>
        <ecNumber evidence="4 5">4.2.1.113</ecNumber>
    </recommendedName>
    <alternativeName>
        <fullName evidence="4">4-(2'-carboxyphenyl)-4-oxybutyric acid synthase</fullName>
    </alternativeName>
    <alternativeName>
        <fullName evidence="4">o-succinylbenzoic acid synthase</fullName>
    </alternativeName>
</protein>
<dbReference type="RefSeq" id="WP_106287601.1">
    <property type="nucleotide sequence ID" value="NZ_CAWNTC010000213.1"/>
</dbReference>
<feature type="binding site" evidence="4">
    <location>
        <position position="194"/>
    </location>
    <ligand>
        <name>Mg(2+)</name>
        <dbReference type="ChEBI" id="CHEBI:18420"/>
    </ligand>
</feature>
<dbReference type="EC" id="4.2.1.113" evidence="4 5"/>
<evidence type="ECO:0000313" key="8">
    <source>
        <dbReference type="Proteomes" id="UP000238762"/>
    </source>
</evidence>
<keyword evidence="8" id="KW-1185">Reference proteome</keyword>
<accession>A0A2T1C7D2</accession>
<dbReference type="Proteomes" id="UP000238762">
    <property type="component" value="Unassembled WGS sequence"/>
</dbReference>
<feature type="binding site" evidence="4">
    <location>
        <position position="219"/>
    </location>
    <ligand>
        <name>Mg(2+)</name>
        <dbReference type="ChEBI" id="CHEBI:18420"/>
    </ligand>
</feature>
<dbReference type="HAMAP" id="MF_00470">
    <property type="entry name" value="MenC_1"/>
    <property type="match status" value="1"/>
</dbReference>
<dbReference type="GO" id="GO:0000287">
    <property type="term" value="F:magnesium ion binding"/>
    <property type="evidence" value="ECO:0007669"/>
    <property type="project" value="UniProtKB-UniRule"/>
</dbReference>
<evidence type="ECO:0000256" key="4">
    <source>
        <dbReference type="HAMAP-Rule" id="MF_00470"/>
    </source>
</evidence>
<dbReference type="InterPro" id="IPR029065">
    <property type="entry name" value="Enolase_C-like"/>
</dbReference>
<dbReference type="SUPFAM" id="SSF54826">
    <property type="entry name" value="Enolase N-terminal domain-like"/>
    <property type="match status" value="1"/>
</dbReference>
<comment type="caution">
    <text evidence="7">The sequence shown here is derived from an EMBL/GenBank/DDBJ whole genome shotgun (WGS) entry which is preliminary data.</text>
</comment>
<dbReference type="GO" id="GO:0009234">
    <property type="term" value="P:menaquinone biosynthetic process"/>
    <property type="evidence" value="ECO:0007669"/>
    <property type="project" value="UniProtKB-UniRule"/>
</dbReference>
<dbReference type="GO" id="GO:0042372">
    <property type="term" value="P:phylloquinone biosynthetic process"/>
    <property type="evidence" value="ECO:0007669"/>
    <property type="project" value="UniProtKB-UniRule"/>
</dbReference>
<keyword evidence="2 4" id="KW-0460">Magnesium</keyword>
<feature type="active site" description="Proton acceptor" evidence="4">
    <location>
        <position position="243"/>
    </location>
</feature>
<dbReference type="NCBIfam" id="NF002739">
    <property type="entry name" value="PRK02714.1"/>
    <property type="match status" value="1"/>
</dbReference>
<dbReference type="Pfam" id="PF21508">
    <property type="entry name" value="MenC_N"/>
    <property type="match status" value="1"/>
</dbReference>
<comment type="similarity">
    <text evidence="4">Belongs to the mandelate racemase/muconate lactonizing enzyme family. MenC type 1 subfamily.</text>
</comment>
<dbReference type="OrthoDB" id="9802699at2"/>
<dbReference type="GO" id="GO:0043748">
    <property type="term" value="F:O-succinylbenzoate synthase activity"/>
    <property type="evidence" value="ECO:0007669"/>
    <property type="project" value="UniProtKB-EC"/>
</dbReference>
<keyword evidence="3 4" id="KW-0456">Lyase</keyword>
<evidence type="ECO:0000256" key="3">
    <source>
        <dbReference type="ARBA" id="ARBA00023239"/>
    </source>
</evidence>
<dbReference type="InterPro" id="IPR018110">
    <property type="entry name" value="Mandel_Rmase/mucon_lact_enz_CS"/>
</dbReference>
<name>A0A2T1C7D2_9CYAN</name>
<comment type="cofactor">
    <cofactor evidence="4">
        <name>a divalent metal cation</name>
        <dbReference type="ChEBI" id="CHEBI:60240"/>
    </cofactor>
</comment>
<dbReference type="InterPro" id="IPR041338">
    <property type="entry name" value="OSBS_N"/>
</dbReference>
<dbReference type="InterPro" id="IPR029017">
    <property type="entry name" value="Enolase-like_N"/>
</dbReference>
<reference evidence="7 8" key="1">
    <citation type="submission" date="2018-02" db="EMBL/GenBank/DDBJ databases">
        <authorList>
            <person name="Cohen D.B."/>
            <person name="Kent A.D."/>
        </authorList>
    </citation>
    <scope>NUCLEOTIDE SEQUENCE [LARGE SCALE GENOMIC DNA]</scope>
    <source>
        <strain evidence="7 8">CCAP 1448/3</strain>
    </source>
</reference>
<dbReference type="SFLD" id="SFLDF00009">
    <property type="entry name" value="o-succinylbenzoate_synthase"/>
    <property type="match status" value="1"/>
</dbReference>
<proteinExistence type="inferred from homology"/>
<feature type="binding site" evidence="4">
    <location>
        <position position="168"/>
    </location>
    <ligand>
        <name>Mg(2+)</name>
        <dbReference type="ChEBI" id="CHEBI:18420"/>
    </ligand>
</feature>
<dbReference type="InterPro" id="IPR013342">
    <property type="entry name" value="Mandelate_racemase_C"/>
</dbReference>
<dbReference type="SUPFAM" id="SSF51604">
    <property type="entry name" value="Enolase C-terminal domain-like"/>
    <property type="match status" value="1"/>
</dbReference>
<dbReference type="UniPathway" id="UPA00995"/>
<evidence type="ECO:0000256" key="1">
    <source>
        <dbReference type="ARBA" id="ARBA00022723"/>
    </source>
</evidence>
<dbReference type="Gene3D" id="3.30.390.10">
    <property type="entry name" value="Enolase-like, N-terminal domain"/>
    <property type="match status" value="1"/>
</dbReference>
<dbReference type="PROSITE" id="PS00909">
    <property type="entry name" value="MR_MLE_2"/>
    <property type="match status" value="1"/>
</dbReference>
<sequence>MVYQLEFDPYQKEFKQPLNTNHGIWQLREGIVIKLINQTEKIGYGEIAPIPWFGSETLQQAIDFCQKLDRQISDELILSIPDDLPACQFGFESAREDFKNCQNVEISNSQLAGLLPTGISALSTWEKLWNQGYRTLKWKIGVADIKEELDIFQKLIQVIPFEAKLRLDANGGLNYRQAKTWLETVRGTNVEFLEQPLPVNEFDAMLELSKIYETPIALDESVANIRELKKCYNLGWRGVFVIKPAIAGSPQKLRHFCRTNQIDAVFSSVFETSVGRKAALKLASELSNPQRALGFGVNHWFN</sequence>
<dbReference type="CDD" id="cd03320">
    <property type="entry name" value="OSBS"/>
    <property type="match status" value="1"/>
</dbReference>
<dbReference type="InterPro" id="IPR010196">
    <property type="entry name" value="OSB_synthase_MenC1"/>
</dbReference>
<dbReference type="NCBIfam" id="TIGR01927">
    <property type="entry name" value="menC_gam_Gplu"/>
    <property type="match status" value="1"/>
</dbReference>
<dbReference type="SFLD" id="SFLDS00001">
    <property type="entry name" value="Enolase"/>
    <property type="match status" value="1"/>
</dbReference>
<evidence type="ECO:0000256" key="2">
    <source>
        <dbReference type="ARBA" id="ARBA00022842"/>
    </source>
</evidence>
<gene>
    <name evidence="4" type="primary">menC</name>
    <name evidence="7" type="ORF">C7B64_05240</name>
</gene>